<accession>A0A4Q0VSF0</accession>
<name>A0A4Q0VSF0_9BACI</name>
<comment type="caution">
    <text evidence="7">The sequence shown here is derived from an EMBL/GenBank/DDBJ whole genome shotgun (WGS) entry which is preliminary data.</text>
</comment>
<feature type="transmembrane region" description="Helical" evidence="6">
    <location>
        <begin position="323"/>
        <end position="345"/>
    </location>
</feature>
<dbReference type="GO" id="GO:0005886">
    <property type="term" value="C:plasma membrane"/>
    <property type="evidence" value="ECO:0007669"/>
    <property type="project" value="UniProtKB-SubCell"/>
</dbReference>
<evidence type="ECO:0000313" key="8">
    <source>
        <dbReference type="Proteomes" id="UP000290649"/>
    </source>
</evidence>
<feature type="transmembrane region" description="Helical" evidence="6">
    <location>
        <begin position="85"/>
        <end position="105"/>
    </location>
</feature>
<feature type="transmembrane region" description="Helical" evidence="6">
    <location>
        <begin position="195"/>
        <end position="214"/>
    </location>
</feature>
<dbReference type="PANTHER" id="PTHR47089:SF1">
    <property type="entry name" value="GUANOSINE ABC TRANSPORTER PERMEASE PROTEIN NUPP"/>
    <property type="match status" value="1"/>
</dbReference>
<dbReference type="Proteomes" id="UP000290649">
    <property type="component" value="Unassembled WGS sequence"/>
</dbReference>
<dbReference type="OrthoDB" id="45037at2"/>
<reference evidence="7 8" key="1">
    <citation type="journal article" date="2019" name="Int. J. Syst. Evol. Microbiol.">
        <title>Anaerobacillus alkaliphilus sp. nov., a novel alkaliphilic and moderately halophilic bacterium.</title>
        <authorList>
            <person name="Borsodi A.K."/>
            <person name="Aszalos J.M."/>
            <person name="Bihari P."/>
            <person name="Nagy I."/>
            <person name="Schumann P."/>
            <person name="Sproer C."/>
            <person name="Kovacs A.L."/>
            <person name="Boka K."/>
            <person name="Dobosy P."/>
            <person name="Ovari M."/>
            <person name="Szili-Kovacs T."/>
            <person name="Toth E."/>
        </authorList>
    </citation>
    <scope>NUCLEOTIDE SEQUENCE [LARGE SCALE GENOMIC DNA]</scope>
    <source>
        <strain evidence="7 8">B16-10</strain>
    </source>
</reference>
<feature type="transmembrane region" description="Helical" evidence="6">
    <location>
        <begin position="55"/>
        <end position="78"/>
    </location>
</feature>
<keyword evidence="5 6" id="KW-0472">Membrane</keyword>
<feature type="transmembrane region" description="Helical" evidence="6">
    <location>
        <begin position="142"/>
        <end position="161"/>
    </location>
</feature>
<protein>
    <submittedName>
        <fullName evidence="7">ABC transporter permease</fullName>
    </submittedName>
</protein>
<proteinExistence type="predicted"/>
<feature type="transmembrane region" description="Helical" evidence="6">
    <location>
        <begin position="243"/>
        <end position="260"/>
    </location>
</feature>
<organism evidence="7 8">
    <name type="scientific">Anaerobacillus alkaliphilus</name>
    <dbReference type="NCBI Taxonomy" id="1548597"/>
    <lineage>
        <taxon>Bacteria</taxon>
        <taxon>Bacillati</taxon>
        <taxon>Bacillota</taxon>
        <taxon>Bacilli</taxon>
        <taxon>Bacillales</taxon>
        <taxon>Bacillaceae</taxon>
        <taxon>Anaerobacillus</taxon>
    </lineage>
</organism>
<feature type="transmembrane region" description="Helical" evidence="6">
    <location>
        <begin position="266"/>
        <end position="287"/>
    </location>
</feature>
<dbReference type="Pfam" id="PF02653">
    <property type="entry name" value="BPD_transp_2"/>
    <property type="match status" value="1"/>
</dbReference>
<dbReference type="CDD" id="cd06580">
    <property type="entry name" value="TM_PBP1_transp_TpRbsC_like"/>
    <property type="match status" value="1"/>
</dbReference>
<keyword evidence="2" id="KW-1003">Cell membrane</keyword>
<evidence type="ECO:0000256" key="6">
    <source>
        <dbReference type="SAM" id="Phobius"/>
    </source>
</evidence>
<feature type="transmembrane region" description="Helical" evidence="6">
    <location>
        <begin position="111"/>
        <end position="130"/>
    </location>
</feature>
<dbReference type="PANTHER" id="PTHR47089">
    <property type="entry name" value="ABC TRANSPORTER, PERMEASE PROTEIN"/>
    <property type="match status" value="1"/>
</dbReference>
<sequence>MIHKWLNKGKVTNILIPLISVFLGIIVGAIIMLFIGQNPFVGYSALLSGVFGDVYYFGEMLRMMTPLILAGLAVAFAFRTGLFNIGVEGQLIVGWLASVAVGILVDAPAIIHLPLAILAGALAGALWGFIPGFLKARFYVHEVIVTIMMNYVALYVSNYLIRTYLLAPGERTERISSSASLASPFLQSITDFSRLHYGFFIAIFACLILWFILWKTTLGFELRAVGYNKHASQYAGMNVNRNVILAMVISGGFAGLAGAMEGLGTYGYMSILAGFTGVGFNGIAVALLGANTSIGVFLAAALFGGLTVGAPNMQSQAGIPPELVSIVIALIIFFVASSYLIRLVINRLQKEGK</sequence>
<evidence type="ECO:0000256" key="5">
    <source>
        <dbReference type="ARBA" id="ARBA00023136"/>
    </source>
</evidence>
<evidence type="ECO:0000256" key="4">
    <source>
        <dbReference type="ARBA" id="ARBA00022989"/>
    </source>
</evidence>
<dbReference type="GO" id="GO:0022857">
    <property type="term" value="F:transmembrane transporter activity"/>
    <property type="evidence" value="ECO:0007669"/>
    <property type="project" value="InterPro"/>
</dbReference>
<keyword evidence="4 6" id="KW-1133">Transmembrane helix</keyword>
<keyword evidence="8" id="KW-1185">Reference proteome</keyword>
<evidence type="ECO:0000313" key="7">
    <source>
        <dbReference type="EMBL" id="RXJ00729.1"/>
    </source>
</evidence>
<feature type="transmembrane region" description="Helical" evidence="6">
    <location>
        <begin position="12"/>
        <end position="35"/>
    </location>
</feature>
<keyword evidence="3 6" id="KW-0812">Transmembrane</keyword>
<dbReference type="AlphaFoldDB" id="A0A4Q0VSF0"/>
<dbReference type="InterPro" id="IPR001851">
    <property type="entry name" value="ABC_transp_permease"/>
</dbReference>
<evidence type="ECO:0000256" key="1">
    <source>
        <dbReference type="ARBA" id="ARBA00004651"/>
    </source>
</evidence>
<comment type="subcellular location">
    <subcellularLocation>
        <location evidence="1">Cell membrane</location>
        <topology evidence="1">Multi-pass membrane protein</topology>
    </subcellularLocation>
</comment>
<dbReference type="RefSeq" id="WP_129078419.1">
    <property type="nucleotide sequence ID" value="NZ_QOUX01000037.1"/>
</dbReference>
<feature type="transmembrane region" description="Helical" evidence="6">
    <location>
        <begin position="294"/>
        <end position="311"/>
    </location>
</feature>
<gene>
    <name evidence="7" type="ORF">DS745_11775</name>
</gene>
<dbReference type="EMBL" id="QOUX01000037">
    <property type="protein sequence ID" value="RXJ00729.1"/>
    <property type="molecule type" value="Genomic_DNA"/>
</dbReference>
<evidence type="ECO:0000256" key="2">
    <source>
        <dbReference type="ARBA" id="ARBA00022475"/>
    </source>
</evidence>
<evidence type="ECO:0000256" key="3">
    <source>
        <dbReference type="ARBA" id="ARBA00022692"/>
    </source>
</evidence>